<reference evidence="2" key="1">
    <citation type="submission" date="2020-06" db="EMBL/GenBank/DDBJ databases">
        <authorList>
            <person name="Li T."/>
            <person name="Hu X."/>
            <person name="Zhang T."/>
            <person name="Song X."/>
            <person name="Zhang H."/>
            <person name="Dai N."/>
            <person name="Sheng W."/>
            <person name="Hou X."/>
            <person name="Wei L."/>
        </authorList>
    </citation>
    <scope>NUCLEOTIDE SEQUENCE</scope>
    <source>
        <strain evidence="2">KEN1</strain>
        <tissue evidence="2">Leaf</tissue>
    </source>
</reference>
<name>A0AAW2XKU5_9LAMI</name>
<reference evidence="2" key="2">
    <citation type="journal article" date="2024" name="Plant">
        <title>Genomic evolution and insights into agronomic trait innovations of Sesamum species.</title>
        <authorList>
            <person name="Miao H."/>
            <person name="Wang L."/>
            <person name="Qu L."/>
            <person name="Liu H."/>
            <person name="Sun Y."/>
            <person name="Le M."/>
            <person name="Wang Q."/>
            <person name="Wei S."/>
            <person name="Zheng Y."/>
            <person name="Lin W."/>
            <person name="Duan Y."/>
            <person name="Cao H."/>
            <person name="Xiong S."/>
            <person name="Wang X."/>
            <person name="Wei L."/>
            <person name="Li C."/>
            <person name="Ma Q."/>
            <person name="Ju M."/>
            <person name="Zhao R."/>
            <person name="Li G."/>
            <person name="Mu C."/>
            <person name="Tian Q."/>
            <person name="Mei H."/>
            <person name="Zhang T."/>
            <person name="Gao T."/>
            <person name="Zhang H."/>
        </authorList>
    </citation>
    <scope>NUCLEOTIDE SEQUENCE</scope>
    <source>
        <strain evidence="2">KEN1</strain>
    </source>
</reference>
<dbReference type="AlphaFoldDB" id="A0AAW2XKU5"/>
<proteinExistence type="predicted"/>
<feature type="compositionally biased region" description="Basic and acidic residues" evidence="1">
    <location>
        <begin position="103"/>
        <end position="116"/>
    </location>
</feature>
<evidence type="ECO:0000256" key="1">
    <source>
        <dbReference type="SAM" id="MobiDB-lite"/>
    </source>
</evidence>
<gene>
    <name evidence="2" type="ORF">Slati_1353000</name>
</gene>
<protein>
    <submittedName>
        <fullName evidence="2">Uncharacterized protein</fullName>
    </submittedName>
</protein>
<feature type="region of interest" description="Disordered" evidence="1">
    <location>
        <begin position="97"/>
        <end position="116"/>
    </location>
</feature>
<sequence>MKRKEKEEDVIVDMDDLKKFKADRIEPIEEHKSIKLIPGEPDKTTRIGSRMHETLEAMTIEFLRKTVDMFAWNASDFKGIDLEVIVHRLNVDPMARPVKQKKGHLETKEPNYRGKR</sequence>
<dbReference type="EMBL" id="JACGWN010000004">
    <property type="protein sequence ID" value="KAL0453749.1"/>
    <property type="molecule type" value="Genomic_DNA"/>
</dbReference>
<evidence type="ECO:0000313" key="2">
    <source>
        <dbReference type="EMBL" id="KAL0453749.1"/>
    </source>
</evidence>
<accession>A0AAW2XKU5</accession>
<comment type="caution">
    <text evidence="2">The sequence shown here is derived from an EMBL/GenBank/DDBJ whole genome shotgun (WGS) entry which is preliminary data.</text>
</comment>
<organism evidence="2">
    <name type="scientific">Sesamum latifolium</name>
    <dbReference type="NCBI Taxonomy" id="2727402"/>
    <lineage>
        <taxon>Eukaryota</taxon>
        <taxon>Viridiplantae</taxon>
        <taxon>Streptophyta</taxon>
        <taxon>Embryophyta</taxon>
        <taxon>Tracheophyta</taxon>
        <taxon>Spermatophyta</taxon>
        <taxon>Magnoliopsida</taxon>
        <taxon>eudicotyledons</taxon>
        <taxon>Gunneridae</taxon>
        <taxon>Pentapetalae</taxon>
        <taxon>asterids</taxon>
        <taxon>lamiids</taxon>
        <taxon>Lamiales</taxon>
        <taxon>Pedaliaceae</taxon>
        <taxon>Sesamum</taxon>
    </lineage>
</organism>